<name>A0A8K0NZ07_LADFU</name>
<organism evidence="1 2">
    <name type="scientific">Ladona fulva</name>
    <name type="common">Scarce chaser dragonfly</name>
    <name type="synonym">Libellula fulva</name>
    <dbReference type="NCBI Taxonomy" id="123851"/>
    <lineage>
        <taxon>Eukaryota</taxon>
        <taxon>Metazoa</taxon>
        <taxon>Ecdysozoa</taxon>
        <taxon>Arthropoda</taxon>
        <taxon>Hexapoda</taxon>
        <taxon>Insecta</taxon>
        <taxon>Pterygota</taxon>
        <taxon>Palaeoptera</taxon>
        <taxon>Odonata</taxon>
        <taxon>Epiprocta</taxon>
        <taxon>Anisoptera</taxon>
        <taxon>Libelluloidea</taxon>
        <taxon>Libellulidae</taxon>
        <taxon>Ladona</taxon>
    </lineage>
</organism>
<keyword evidence="2" id="KW-1185">Reference proteome</keyword>
<proteinExistence type="predicted"/>
<comment type="caution">
    <text evidence="1">The sequence shown here is derived from an EMBL/GenBank/DDBJ whole genome shotgun (WGS) entry which is preliminary data.</text>
</comment>
<accession>A0A8K0NZ07</accession>
<reference evidence="1" key="2">
    <citation type="submission" date="2017-10" db="EMBL/GenBank/DDBJ databases">
        <title>Ladona fulva Genome sequencing and assembly.</title>
        <authorList>
            <person name="Murali S."/>
            <person name="Richards S."/>
            <person name="Bandaranaike D."/>
            <person name="Bellair M."/>
            <person name="Blankenburg K."/>
            <person name="Chao H."/>
            <person name="Dinh H."/>
            <person name="Doddapaneni H."/>
            <person name="Dugan-Rocha S."/>
            <person name="Elkadiri S."/>
            <person name="Gnanaolivu R."/>
            <person name="Hernandez B."/>
            <person name="Skinner E."/>
            <person name="Javaid M."/>
            <person name="Lee S."/>
            <person name="Li M."/>
            <person name="Ming W."/>
            <person name="Munidasa M."/>
            <person name="Muniz J."/>
            <person name="Nguyen L."/>
            <person name="Hughes D."/>
            <person name="Osuji N."/>
            <person name="Pu L.-L."/>
            <person name="Puazo M."/>
            <person name="Qu C."/>
            <person name="Quiroz J."/>
            <person name="Raj R."/>
            <person name="Weissenberger G."/>
            <person name="Xin Y."/>
            <person name="Zou X."/>
            <person name="Han Y."/>
            <person name="Worley K."/>
            <person name="Muzny D."/>
            <person name="Gibbs R."/>
        </authorList>
    </citation>
    <scope>NUCLEOTIDE SEQUENCE</scope>
    <source>
        <strain evidence="1">Sampled in the wild</strain>
    </source>
</reference>
<dbReference type="OrthoDB" id="6769877at2759"/>
<evidence type="ECO:0000313" key="2">
    <source>
        <dbReference type="Proteomes" id="UP000792457"/>
    </source>
</evidence>
<reference evidence="1" key="1">
    <citation type="submission" date="2013-04" db="EMBL/GenBank/DDBJ databases">
        <authorList>
            <person name="Qu J."/>
            <person name="Murali S.C."/>
            <person name="Bandaranaike D."/>
            <person name="Bellair M."/>
            <person name="Blankenburg K."/>
            <person name="Chao H."/>
            <person name="Dinh H."/>
            <person name="Doddapaneni H."/>
            <person name="Downs B."/>
            <person name="Dugan-Rocha S."/>
            <person name="Elkadiri S."/>
            <person name="Gnanaolivu R.D."/>
            <person name="Hernandez B."/>
            <person name="Javaid M."/>
            <person name="Jayaseelan J.C."/>
            <person name="Lee S."/>
            <person name="Li M."/>
            <person name="Ming W."/>
            <person name="Munidasa M."/>
            <person name="Muniz J."/>
            <person name="Nguyen L."/>
            <person name="Ongeri F."/>
            <person name="Osuji N."/>
            <person name="Pu L.-L."/>
            <person name="Puazo M."/>
            <person name="Qu C."/>
            <person name="Quiroz J."/>
            <person name="Raj R."/>
            <person name="Weissenberger G."/>
            <person name="Xin Y."/>
            <person name="Zou X."/>
            <person name="Han Y."/>
            <person name="Richards S."/>
            <person name="Worley K."/>
            <person name="Muzny D."/>
            <person name="Gibbs R."/>
        </authorList>
    </citation>
    <scope>NUCLEOTIDE SEQUENCE</scope>
    <source>
        <strain evidence="1">Sampled in the wild</strain>
    </source>
</reference>
<dbReference type="AlphaFoldDB" id="A0A8K0NZ07"/>
<sequence>MKEAGENKRLTICTFCNAIQVTQYELHDLIRNLEQPKNIAELSEKLSIQIVAVKLPGGYSYSIIKKDSKFFCSEDNLIFYYDVEGLMLKLNIPYKNDNWRLFIDTSKHL</sequence>
<dbReference type="EMBL" id="KZ308318">
    <property type="protein sequence ID" value="KAG8227286.1"/>
    <property type="molecule type" value="Genomic_DNA"/>
</dbReference>
<gene>
    <name evidence="1" type="ORF">J437_LFUL004835</name>
</gene>
<dbReference type="Proteomes" id="UP000792457">
    <property type="component" value="Unassembled WGS sequence"/>
</dbReference>
<protein>
    <submittedName>
        <fullName evidence="1">Uncharacterized protein</fullName>
    </submittedName>
</protein>
<evidence type="ECO:0000313" key="1">
    <source>
        <dbReference type="EMBL" id="KAG8227286.1"/>
    </source>
</evidence>